<dbReference type="AlphaFoldDB" id="A0AA38N1H0"/>
<feature type="compositionally biased region" description="Low complexity" evidence="1">
    <location>
        <begin position="174"/>
        <end position="183"/>
    </location>
</feature>
<evidence type="ECO:0000313" key="3">
    <source>
        <dbReference type="Proteomes" id="UP001176059"/>
    </source>
</evidence>
<feature type="compositionally biased region" description="Polar residues" evidence="1">
    <location>
        <begin position="153"/>
        <end position="173"/>
    </location>
</feature>
<feature type="compositionally biased region" description="Polar residues" evidence="1">
    <location>
        <begin position="301"/>
        <end position="313"/>
    </location>
</feature>
<feature type="region of interest" description="Disordered" evidence="1">
    <location>
        <begin position="104"/>
        <end position="183"/>
    </location>
</feature>
<dbReference type="EMBL" id="JANVFO010000015">
    <property type="protein sequence ID" value="KAJ3733921.1"/>
    <property type="molecule type" value="Genomic_DNA"/>
</dbReference>
<reference evidence="2" key="1">
    <citation type="submission" date="2022-08" db="EMBL/GenBank/DDBJ databases">
        <authorList>
            <consortium name="DOE Joint Genome Institute"/>
            <person name="Min B."/>
            <person name="Sierra-Patev S."/>
            <person name="Naranjo-Ortiz M."/>
            <person name="Looney B."/>
            <person name="Konkel Z."/>
            <person name="Slot J.C."/>
            <person name="Sakamoto Y."/>
            <person name="Steenwyk J.L."/>
            <person name="Rokas A."/>
            <person name="Carro J."/>
            <person name="Camarero S."/>
            <person name="Ferreira P."/>
            <person name="Molpeceres G."/>
            <person name="Ruiz-duenas F.J."/>
            <person name="Serrano A."/>
            <person name="Henrissat B."/>
            <person name="Drula E."/>
            <person name="Hughes K.W."/>
            <person name="Mata J.L."/>
            <person name="Ishikawa N.K."/>
            <person name="Vargas-Isla R."/>
            <person name="Ushijima S."/>
            <person name="Smith C.A."/>
            <person name="Ahrendt S."/>
            <person name="Andreopoulos W."/>
            <person name="He G."/>
            <person name="LaButti K."/>
            <person name="Lipzen A."/>
            <person name="Ng V."/>
            <person name="Riley R."/>
            <person name="Sandor L."/>
            <person name="Barry K."/>
            <person name="Martinez A.T."/>
            <person name="Xiao Y."/>
            <person name="Gibbons J.G."/>
            <person name="Terashima K."/>
            <person name="Hibbett D.S."/>
            <person name="Grigoriev I.V."/>
        </authorList>
    </citation>
    <scope>NUCLEOTIDE SEQUENCE</scope>
    <source>
        <strain evidence="2">ET3784</strain>
    </source>
</reference>
<feature type="compositionally biased region" description="Low complexity" evidence="1">
    <location>
        <begin position="119"/>
        <end position="152"/>
    </location>
</feature>
<keyword evidence="3" id="KW-1185">Reference proteome</keyword>
<feature type="compositionally biased region" description="Polar residues" evidence="1">
    <location>
        <begin position="104"/>
        <end position="117"/>
    </location>
</feature>
<evidence type="ECO:0000313" key="2">
    <source>
        <dbReference type="EMBL" id="KAJ3733921.1"/>
    </source>
</evidence>
<accession>A0AA38N1H0</accession>
<protein>
    <submittedName>
        <fullName evidence="2">Uncharacterized protein</fullName>
    </submittedName>
</protein>
<comment type="caution">
    <text evidence="2">The sequence shown here is derived from an EMBL/GenBank/DDBJ whole genome shotgun (WGS) entry which is preliminary data.</text>
</comment>
<reference evidence="2" key="2">
    <citation type="journal article" date="2023" name="Proc. Natl. Acad. Sci. U.S.A.">
        <title>A global phylogenomic analysis of the shiitake genus Lentinula.</title>
        <authorList>
            <person name="Sierra-Patev S."/>
            <person name="Min B."/>
            <person name="Naranjo-Ortiz M."/>
            <person name="Looney B."/>
            <person name="Konkel Z."/>
            <person name="Slot J.C."/>
            <person name="Sakamoto Y."/>
            <person name="Steenwyk J.L."/>
            <person name="Rokas A."/>
            <person name="Carro J."/>
            <person name="Camarero S."/>
            <person name="Ferreira P."/>
            <person name="Molpeceres G."/>
            <person name="Ruiz-Duenas F.J."/>
            <person name="Serrano A."/>
            <person name="Henrissat B."/>
            <person name="Drula E."/>
            <person name="Hughes K.W."/>
            <person name="Mata J.L."/>
            <person name="Ishikawa N.K."/>
            <person name="Vargas-Isla R."/>
            <person name="Ushijima S."/>
            <person name="Smith C.A."/>
            <person name="Donoghue J."/>
            <person name="Ahrendt S."/>
            <person name="Andreopoulos W."/>
            <person name="He G."/>
            <person name="LaButti K."/>
            <person name="Lipzen A."/>
            <person name="Ng V."/>
            <person name="Riley R."/>
            <person name="Sandor L."/>
            <person name="Barry K."/>
            <person name="Martinez A.T."/>
            <person name="Xiao Y."/>
            <person name="Gibbons J.G."/>
            <person name="Terashima K."/>
            <person name="Grigoriev I.V."/>
            <person name="Hibbett D."/>
        </authorList>
    </citation>
    <scope>NUCLEOTIDE SEQUENCE</scope>
    <source>
        <strain evidence="2">ET3784</strain>
    </source>
</reference>
<organism evidence="2 3">
    <name type="scientific">Lentinula guzmanii</name>
    <dbReference type="NCBI Taxonomy" id="2804957"/>
    <lineage>
        <taxon>Eukaryota</taxon>
        <taxon>Fungi</taxon>
        <taxon>Dikarya</taxon>
        <taxon>Basidiomycota</taxon>
        <taxon>Agaricomycotina</taxon>
        <taxon>Agaricomycetes</taxon>
        <taxon>Agaricomycetidae</taxon>
        <taxon>Agaricales</taxon>
        <taxon>Marasmiineae</taxon>
        <taxon>Omphalotaceae</taxon>
        <taxon>Lentinula</taxon>
    </lineage>
</organism>
<evidence type="ECO:0000256" key="1">
    <source>
        <dbReference type="SAM" id="MobiDB-lite"/>
    </source>
</evidence>
<gene>
    <name evidence="2" type="ORF">DFJ43DRAFT_171132</name>
</gene>
<name>A0AA38N1H0_9AGAR</name>
<proteinExistence type="predicted"/>
<feature type="region of interest" description="Disordered" evidence="1">
    <location>
        <begin position="288"/>
        <end position="313"/>
    </location>
</feature>
<sequence>MTTIHSPAPTSRRTIRFAPLPDPRRSVLVTDDGTELPLLSPLIMDGQNFDFLASKLEMPFTDASELASIPAAMSLSALSSPVQTPSQTPQSWNVPLPEVASSLAASTVPASPQYEKTSSSESDGSNSSNNSSNSSSSPPTSEISSSASSMYSLTPTQSIDRYPASTGSSTPTQSARKSSSLRNKLSSKYNISTDQILTLGTINLFRRGSKGKDKDESDTDSILSAQGWGNALTRWTSAGSGGPRSGRDGVGVPIYRTQSTQSYKGENVRVSRFFVPSNAHTLMRSIDRMPNAPLRPPPPTLETSHAQAQLRLS</sequence>
<dbReference type="Proteomes" id="UP001176059">
    <property type="component" value="Unassembled WGS sequence"/>
</dbReference>